<keyword evidence="2" id="KW-1185">Reference proteome</keyword>
<evidence type="ECO:0000313" key="2">
    <source>
        <dbReference type="Proteomes" id="UP000245678"/>
    </source>
</evidence>
<proteinExistence type="predicted"/>
<dbReference type="InterPro" id="IPR010321">
    <property type="entry name" value="DUF922"/>
</dbReference>
<protein>
    <recommendedName>
        <fullName evidence="3">DUF922 domain-containing protein</fullName>
    </recommendedName>
</protein>
<dbReference type="AlphaFoldDB" id="A0A316HEY3"/>
<name>A0A316HEY3_9SPHI</name>
<reference evidence="1 2" key="1">
    <citation type="submission" date="2018-05" db="EMBL/GenBank/DDBJ databases">
        <title>Genomic Encyclopedia of Archaeal and Bacterial Type Strains, Phase II (KMG-II): from individual species to whole genera.</title>
        <authorList>
            <person name="Goeker M."/>
        </authorList>
    </citation>
    <scope>NUCLEOTIDE SEQUENCE [LARGE SCALE GENOMIC DNA]</scope>
    <source>
        <strain evidence="1 2">DSM 19975</strain>
    </source>
</reference>
<organism evidence="1 2">
    <name type="scientific">Mucilaginibacter oryzae</name>
    <dbReference type="NCBI Taxonomy" id="468058"/>
    <lineage>
        <taxon>Bacteria</taxon>
        <taxon>Pseudomonadati</taxon>
        <taxon>Bacteroidota</taxon>
        <taxon>Sphingobacteriia</taxon>
        <taxon>Sphingobacteriales</taxon>
        <taxon>Sphingobacteriaceae</taxon>
        <taxon>Mucilaginibacter</taxon>
    </lineage>
</organism>
<comment type="caution">
    <text evidence="1">The sequence shown here is derived from an EMBL/GenBank/DDBJ whole genome shotgun (WGS) entry which is preliminary data.</text>
</comment>
<dbReference type="Proteomes" id="UP000245678">
    <property type="component" value="Unassembled WGS sequence"/>
</dbReference>
<sequence>MNVFRRRPNAAVLLVFLGVVIFFPSILNAQKINGPIVLPNRQLTEKAMGFYIAGVVDDRRDNNVVASLLSTTPPYNKYQVDVKDGAARALKRFAGYAIQSAQNPRPVNIRIKKLSIVEELKGNDEVRGKLEIEFVFELEKDFGMVRLASYPATTTYTRSALQQYDLGVLLSRAFAGGLTWFNNWINREADTNIKLARGVRLIFTDYTEQPEGDTVYYSPKRPLTWDDFKDKPYGDKYVAEVLPGFGYTEQAGVVKGVVEVRISMRVFLPKSAAWVKSGSRNDYALSHEQRHFDIAKIAARHFQQALLAMKIPADNYDGYINVQYLDSYREMNRLQEEYDHETSHGMNVAAQKRWNAMIDKDLKEVL</sequence>
<dbReference type="EMBL" id="QGHA01000001">
    <property type="protein sequence ID" value="PWK79779.1"/>
    <property type="molecule type" value="Genomic_DNA"/>
</dbReference>
<dbReference type="Pfam" id="PF06037">
    <property type="entry name" value="DUF922"/>
    <property type="match status" value="1"/>
</dbReference>
<accession>A0A316HEY3</accession>
<evidence type="ECO:0000313" key="1">
    <source>
        <dbReference type="EMBL" id="PWK79779.1"/>
    </source>
</evidence>
<gene>
    <name evidence="1" type="ORF">LX99_00239</name>
</gene>
<evidence type="ECO:0008006" key="3">
    <source>
        <dbReference type="Google" id="ProtNLM"/>
    </source>
</evidence>